<dbReference type="InterPro" id="IPR013332">
    <property type="entry name" value="KPR_N"/>
</dbReference>
<reference evidence="14 15" key="1">
    <citation type="submission" date="2016-10" db="EMBL/GenBank/DDBJ databases">
        <authorList>
            <person name="de Groot N.N."/>
        </authorList>
    </citation>
    <scope>NUCLEOTIDE SEQUENCE [LARGE SCALE GENOMIC DNA]</scope>
    <source>
        <strain evidence="14 15">DSM 45514</strain>
    </source>
</reference>
<dbReference type="FunFam" id="1.10.1040.10:FF:000017">
    <property type="entry name" value="2-dehydropantoate 2-reductase"/>
    <property type="match status" value="1"/>
</dbReference>
<dbReference type="UniPathway" id="UPA00028">
    <property type="reaction ID" value="UER00004"/>
</dbReference>
<name>A0A1G6HQT7_9BACL</name>
<dbReference type="Pfam" id="PF02558">
    <property type="entry name" value="ApbA"/>
    <property type="match status" value="1"/>
</dbReference>
<dbReference type="Pfam" id="PF08546">
    <property type="entry name" value="ApbA_C"/>
    <property type="match status" value="1"/>
</dbReference>
<dbReference type="InterPro" id="IPR036291">
    <property type="entry name" value="NAD(P)-bd_dom_sf"/>
</dbReference>
<feature type="domain" description="Ketopantoate reductase C-terminal" evidence="13">
    <location>
        <begin position="176"/>
        <end position="299"/>
    </location>
</feature>
<comment type="similarity">
    <text evidence="3 11">Belongs to the ketopantoate reductase family.</text>
</comment>
<dbReference type="EMBL" id="FMZA01000001">
    <property type="protein sequence ID" value="SDB96518.1"/>
    <property type="molecule type" value="Genomic_DNA"/>
</dbReference>
<dbReference type="AlphaFoldDB" id="A0A1G6HQT7"/>
<dbReference type="Proteomes" id="UP000199387">
    <property type="component" value="Unassembled WGS sequence"/>
</dbReference>
<keyword evidence="6 11" id="KW-0566">Pantothenate biosynthesis</keyword>
<proteinExistence type="inferred from homology"/>
<dbReference type="InterPro" id="IPR013752">
    <property type="entry name" value="KPA_reductase"/>
</dbReference>
<comment type="function">
    <text evidence="1 11">Catalyzes the NADPH-dependent reduction of ketopantoate into pantoic acid.</text>
</comment>
<evidence type="ECO:0000256" key="10">
    <source>
        <dbReference type="ARBA" id="ARBA00048793"/>
    </source>
</evidence>
<evidence type="ECO:0000313" key="15">
    <source>
        <dbReference type="Proteomes" id="UP000199387"/>
    </source>
</evidence>
<evidence type="ECO:0000256" key="7">
    <source>
        <dbReference type="ARBA" id="ARBA00022857"/>
    </source>
</evidence>
<dbReference type="InterPro" id="IPR050838">
    <property type="entry name" value="Ketopantoate_reductase"/>
</dbReference>
<dbReference type="EC" id="1.1.1.169" evidence="4 11"/>
<dbReference type="GO" id="GO:0005737">
    <property type="term" value="C:cytoplasm"/>
    <property type="evidence" value="ECO:0007669"/>
    <property type="project" value="TreeGrafter"/>
</dbReference>
<comment type="catalytic activity">
    <reaction evidence="10 11">
        <text>(R)-pantoate + NADP(+) = 2-dehydropantoate + NADPH + H(+)</text>
        <dbReference type="Rhea" id="RHEA:16233"/>
        <dbReference type="ChEBI" id="CHEBI:11561"/>
        <dbReference type="ChEBI" id="CHEBI:15378"/>
        <dbReference type="ChEBI" id="CHEBI:15980"/>
        <dbReference type="ChEBI" id="CHEBI:57783"/>
        <dbReference type="ChEBI" id="CHEBI:58349"/>
        <dbReference type="EC" id="1.1.1.169"/>
    </reaction>
</comment>
<dbReference type="NCBIfam" id="TIGR00745">
    <property type="entry name" value="apbA_panE"/>
    <property type="match status" value="1"/>
</dbReference>
<accession>A0A1G6HQT7</accession>
<evidence type="ECO:0000256" key="1">
    <source>
        <dbReference type="ARBA" id="ARBA00002919"/>
    </source>
</evidence>
<evidence type="ECO:0000256" key="6">
    <source>
        <dbReference type="ARBA" id="ARBA00022655"/>
    </source>
</evidence>
<evidence type="ECO:0000256" key="3">
    <source>
        <dbReference type="ARBA" id="ARBA00007870"/>
    </source>
</evidence>
<sequence>MLRIGVWGGGAIGLLWAGRLCRLFPETWVITRSREQRDLLRSQGLIWTDQQGKSLQVHPHVEWSGGNHLPAFDVIFLTVKQTVVAEVLPLLSALSPSPDIWLWQNGLGVEDRTGSMRLVRVVTSEGALRLGPGQVQHTGTGSTYIGPVCREEMPGNSARLVRKLAAAGMPVSFDPDIDRRVWVKLAVNCVINPLAALWNIPNGRLSKQAGFTRWMEGLLEEVVQVAAAEGWIFSKKELTDQIETVCRLTASNRSSMLQDLSRGKRTEVDFINGAVADRGERHGIPTPLNRRLIGLIHQAEKERKLL</sequence>
<keyword evidence="15" id="KW-1185">Reference proteome</keyword>
<evidence type="ECO:0000259" key="13">
    <source>
        <dbReference type="Pfam" id="PF08546"/>
    </source>
</evidence>
<dbReference type="GO" id="GO:0008677">
    <property type="term" value="F:2-dehydropantoate 2-reductase activity"/>
    <property type="evidence" value="ECO:0007669"/>
    <property type="project" value="UniProtKB-EC"/>
</dbReference>
<comment type="pathway">
    <text evidence="2 11">Cofactor biosynthesis; (R)-pantothenate biosynthesis; (R)-pantoate from 3-methyl-2-oxobutanoate: step 2/2.</text>
</comment>
<evidence type="ECO:0000256" key="8">
    <source>
        <dbReference type="ARBA" id="ARBA00023002"/>
    </source>
</evidence>
<evidence type="ECO:0000256" key="9">
    <source>
        <dbReference type="ARBA" id="ARBA00032024"/>
    </source>
</evidence>
<keyword evidence="7 11" id="KW-0521">NADP</keyword>
<dbReference type="SUPFAM" id="SSF48179">
    <property type="entry name" value="6-phosphogluconate dehydrogenase C-terminal domain-like"/>
    <property type="match status" value="1"/>
</dbReference>
<feature type="domain" description="Ketopantoate reductase N-terminal" evidence="12">
    <location>
        <begin position="4"/>
        <end position="147"/>
    </location>
</feature>
<evidence type="ECO:0000256" key="5">
    <source>
        <dbReference type="ARBA" id="ARBA00019465"/>
    </source>
</evidence>
<dbReference type="Gene3D" id="1.10.1040.10">
    <property type="entry name" value="N-(1-d-carboxylethyl)-l-norvaline Dehydrogenase, domain 2"/>
    <property type="match status" value="1"/>
</dbReference>
<organism evidence="14 15">
    <name type="scientific">Melghirimyces thermohalophilus</name>
    <dbReference type="NCBI Taxonomy" id="1236220"/>
    <lineage>
        <taxon>Bacteria</taxon>
        <taxon>Bacillati</taxon>
        <taxon>Bacillota</taxon>
        <taxon>Bacilli</taxon>
        <taxon>Bacillales</taxon>
        <taxon>Thermoactinomycetaceae</taxon>
        <taxon>Melghirimyces</taxon>
    </lineage>
</organism>
<dbReference type="PANTHER" id="PTHR43765:SF2">
    <property type="entry name" value="2-DEHYDROPANTOATE 2-REDUCTASE"/>
    <property type="match status" value="1"/>
</dbReference>
<dbReference type="GO" id="GO:0015940">
    <property type="term" value="P:pantothenate biosynthetic process"/>
    <property type="evidence" value="ECO:0007669"/>
    <property type="project" value="UniProtKB-UniPathway"/>
</dbReference>
<evidence type="ECO:0000313" key="14">
    <source>
        <dbReference type="EMBL" id="SDB96518.1"/>
    </source>
</evidence>
<dbReference type="InterPro" id="IPR008927">
    <property type="entry name" value="6-PGluconate_DH-like_C_sf"/>
</dbReference>
<dbReference type="STRING" id="1236220.SAMN04488112_101167"/>
<dbReference type="InterPro" id="IPR013328">
    <property type="entry name" value="6PGD_dom2"/>
</dbReference>
<keyword evidence="8 11" id="KW-0560">Oxidoreductase</keyword>
<dbReference type="SUPFAM" id="SSF51735">
    <property type="entry name" value="NAD(P)-binding Rossmann-fold domains"/>
    <property type="match status" value="1"/>
</dbReference>
<dbReference type="InterPro" id="IPR003710">
    <property type="entry name" value="ApbA"/>
</dbReference>
<dbReference type="PANTHER" id="PTHR43765">
    <property type="entry name" value="2-DEHYDROPANTOATE 2-REDUCTASE-RELATED"/>
    <property type="match status" value="1"/>
</dbReference>
<evidence type="ECO:0000256" key="11">
    <source>
        <dbReference type="RuleBase" id="RU362068"/>
    </source>
</evidence>
<dbReference type="RefSeq" id="WP_091565516.1">
    <property type="nucleotide sequence ID" value="NZ_FMZA01000001.1"/>
</dbReference>
<evidence type="ECO:0000256" key="4">
    <source>
        <dbReference type="ARBA" id="ARBA00013014"/>
    </source>
</evidence>
<evidence type="ECO:0000259" key="12">
    <source>
        <dbReference type="Pfam" id="PF02558"/>
    </source>
</evidence>
<protein>
    <recommendedName>
        <fullName evidence="5 11">2-dehydropantoate 2-reductase</fullName>
        <ecNumber evidence="4 11">1.1.1.169</ecNumber>
    </recommendedName>
    <alternativeName>
        <fullName evidence="9 11">Ketopantoate reductase</fullName>
    </alternativeName>
</protein>
<dbReference type="GO" id="GO:0050661">
    <property type="term" value="F:NADP binding"/>
    <property type="evidence" value="ECO:0007669"/>
    <property type="project" value="TreeGrafter"/>
</dbReference>
<dbReference type="Gene3D" id="3.40.50.720">
    <property type="entry name" value="NAD(P)-binding Rossmann-like Domain"/>
    <property type="match status" value="1"/>
</dbReference>
<evidence type="ECO:0000256" key="2">
    <source>
        <dbReference type="ARBA" id="ARBA00004994"/>
    </source>
</evidence>
<gene>
    <name evidence="14" type="ORF">SAMN04488112_101167</name>
</gene>